<dbReference type="InterPro" id="IPR033469">
    <property type="entry name" value="CYTH-like_dom_sf"/>
</dbReference>
<dbReference type="GO" id="GO:0005525">
    <property type="term" value="F:GTP binding"/>
    <property type="evidence" value="ECO:0007669"/>
    <property type="project" value="TreeGrafter"/>
</dbReference>
<dbReference type="SUPFAM" id="SSF52540">
    <property type="entry name" value="P-loop containing nucleoside triphosphate hydrolases"/>
    <property type="match status" value="1"/>
</dbReference>
<reference evidence="3" key="1">
    <citation type="journal article" date="2006" name="PLoS Biol.">
        <title>Macronuclear genome sequence of the ciliate Tetrahymena thermophila, a model eukaryote.</title>
        <authorList>
            <person name="Eisen J.A."/>
            <person name="Coyne R.S."/>
            <person name="Wu M."/>
            <person name="Wu D."/>
            <person name="Thiagarajan M."/>
            <person name="Wortman J.R."/>
            <person name="Badger J.H."/>
            <person name="Ren Q."/>
            <person name="Amedeo P."/>
            <person name="Jones K.M."/>
            <person name="Tallon L.J."/>
            <person name="Delcher A.L."/>
            <person name="Salzberg S.L."/>
            <person name="Silva J.C."/>
            <person name="Haas B.J."/>
            <person name="Majoros W.H."/>
            <person name="Farzad M."/>
            <person name="Carlton J.M."/>
            <person name="Smith R.K. Jr."/>
            <person name="Garg J."/>
            <person name="Pearlman R.E."/>
            <person name="Karrer K.M."/>
            <person name="Sun L."/>
            <person name="Manning G."/>
            <person name="Elde N.C."/>
            <person name="Turkewitz A.P."/>
            <person name="Asai D.J."/>
            <person name="Wilkes D.E."/>
            <person name="Wang Y."/>
            <person name="Cai H."/>
            <person name="Collins K."/>
            <person name="Stewart B.A."/>
            <person name="Lee S.R."/>
            <person name="Wilamowska K."/>
            <person name="Weinberg Z."/>
            <person name="Ruzzo W.L."/>
            <person name="Wloga D."/>
            <person name="Gaertig J."/>
            <person name="Frankel J."/>
            <person name="Tsao C.-C."/>
            <person name="Gorovsky M.A."/>
            <person name="Keeling P.J."/>
            <person name="Waller R.F."/>
            <person name="Patron N.J."/>
            <person name="Cherry J.M."/>
            <person name="Stover N.A."/>
            <person name="Krieger C.J."/>
            <person name="del Toro C."/>
            <person name="Ryder H.F."/>
            <person name="Williamson S.C."/>
            <person name="Barbeau R.A."/>
            <person name="Hamilton E.P."/>
            <person name="Orias E."/>
        </authorList>
    </citation>
    <scope>NUCLEOTIDE SEQUENCE [LARGE SCALE GENOMIC DNA]</scope>
    <source>
        <strain evidence="3">SB210</strain>
    </source>
</reference>
<dbReference type="eggNOG" id="ENOG502QVQD">
    <property type="taxonomic scope" value="Eukaryota"/>
</dbReference>
<feature type="domain" description="NadR/Ttd14 AAA" evidence="1">
    <location>
        <begin position="114"/>
        <end position="289"/>
    </location>
</feature>
<dbReference type="GO" id="GO:0035091">
    <property type="term" value="F:phosphatidylinositol binding"/>
    <property type="evidence" value="ECO:0007669"/>
    <property type="project" value="TreeGrafter"/>
</dbReference>
<gene>
    <name evidence="2" type="ORF">TTHERM_00498150</name>
</gene>
<dbReference type="Gene3D" id="3.40.50.300">
    <property type="entry name" value="P-loop containing nucleotide triphosphate hydrolases"/>
    <property type="match status" value="1"/>
</dbReference>
<dbReference type="InParanoid" id="I7M4P0"/>
<dbReference type="AlphaFoldDB" id="I7M4P0"/>
<dbReference type="RefSeq" id="XP_001028003.2">
    <property type="nucleotide sequence ID" value="XM_001028003.3"/>
</dbReference>
<evidence type="ECO:0000313" key="2">
    <source>
        <dbReference type="EMBL" id="EAS07761.2"/>
    </source>
</evidence>
<accession>I7M4P0</accession>
<dbReference type="Pfam" id="PF13521">
    <property type="entry name" value="AAA_28"/>
    <property type="match status" value="1"/>
</dbReference>
<evidence type="ECO:0000259" key="1">
    <source>
        <dbReference type="Pfam" id="PF13521"/>
    </source>
</evidence>
<keyword evidence="3" id="KW-1185">Reference proteome</keyword>
<dbReference type="PANTHER" id="PTHR34932:SF1">
    <property type="entry name" value="TRPL TRANSLOCATION DEFECT PROTEIN 14"/>
    <property type="match status" value="1"/>
</dbReference>
<protein>
    <submittedName>
        <fullName evidence="2">AAA domain protein</fullName>
    </submittedName>
</protein>
<dbReference type="EMBL" id="GG662212">
    <property type="protein sequence ID" value="EAS07761.2"/>
    <property type="molecule type" value="Genomic_DNA"/>
</dbReference>
<dbReference type="InterPro" id="IPR053227">
    <property type="entry name" value="TRPL-trafficking_regulator"/>
</dbReference>
<organism evidence="2 3">
    <name type="scientific">Tetrahymena thermophila (strain SB210)</name>
    <dbReference type="NCBI Taxonomy" id="312017"/>
    <lineage>
        <taxon>Eukaryota</taxon>
        <taxon>Sar</taxon>
        <taxon>Alveolata</taxon>
        <taxon>Ciliophora</taxon>
        <taxon>Intramacronucleata</taxon>
        <taxon>Oligohymenophorea</taxon>
        <taxon>Hymenostomatida</taxon>
        <taxon>Tetrahymenina</taxon>
        <taxon>Tetrahymenidae</taxon>
        <taxon>Tetrahymena</taxon>
    </lineage>
</organism>
<dbReference type="KEGG" id="tet:TTHERM_00498150"/>
<dbReference type="Proteomes" id="UP000009168">
    <property type="component" value="Unassembled WGS sequence"/>
</dbReference>
<proteinExistence type="predicted"/>
<name>I7M4P0_TETTS</name>
<dbReference type="InterPro" id="IPR027417">
    <property type="entry name" value="P-loop_NTPase"/>
</dbReference>
<dbReference type="Gene3D" id="2.40.320.10">
    <property type="entry name" value="Hypothetical Protein Pfu-838710-001"/>
    <property type="match status" value="1"/>
</dbReference>
<dbReference type="PANTHER" id="PTHR34932">
    <property type="entry name" value="TRPL TRANSLOCATION DEFECT PROTEIN 14"/>
    <property type="match status" value="1"/>
</dbReference>
<evidence type="ECO:0000313" key="3">
    <source>
        <dbReference type="Proteomes" id="UP000009168"/>
    </source>
</evidence>
<dbReference type="SUPFAM" id="SSF55154">
    <property type="entry name" value="CYTH-like phosphatases"/>
    <property type="match status" value="1"/>
</dbReference>
<dbReference type="GeneID" id="7845538"/>
<sequence>MSDSNTQLSSILKGLALAGSAAISAIVANKCSQSINNREVQLKQLLKLVEQKAESQSAQPSELDAENGLDQQILSAFAKSNNQKKESSQNLENELALEKQISKSVNESNKLVHKICITGGPCAGKTSGLVLLSEKLRDEGFNVFTVPEAATMIANGGGMIDMSHYDDTQQINFQKALMKTQVQLEDSFHGIAKLSNRKSVILCDRGLMDGSAYLPPNLWNKMLEQMGLTEVQIRDKRYDLVIHLVTAADGAQNYYNKDNDVRHESPSDAIVVDRKLQLAWLGHPNYQIIDNISVKNFEDKLDKLVSIVRLSVGLSGSLNKVHKRYLLEYSNFVSSNEANIKIQKFYIEDVFIQHNLPIKDKNHKIYTKVRRRGQGSQFVYLWSQNEFINDVQVSTQKKQLNFKEYLFLLSLRDPTRQPLLKERICFMWEGIYYVIDTYLNVKEGFSLLKAKLQEDQEIKIPGFITVKRDVSNEKGYTSRVLAKKDWYVPEGDEEILNIRKDSL</sequence>
<dbReference type="InterPro" id="IPR038727">
    <property type="entry name" value="NadR/Ttd14_AAA_dom"/>
</dbReference>
<dbReference type="OrthoDB" id="6375174at2759"/>
<dbReference type="GO" id="GO:0070300">
    <property type="term" value="F:phosphatidic acid binding"/>
    <property type="evidence" value="ECO:0007669"/>
    <property type="project" value="TreeGrafter"/>
</dbReference>